<accession>A0A4Q0AHQ0</accession>
<dbReference type="Proteomes" id="UP000289257">
    <property type="component" value="Unassembled WGS sequence"/>
</dbReference>
<dbReference type="AlphaFoldDB" id="A0A4Q0AHQ0"/>
<dbReference type="EMBL" id="SCKX01000001">
    <property type="protein sequence ID" value="RWZ78536.1"/>
    <property type="molecule type" value="Genomic_DNA"/>
</dbReference>
<proteinExistence type="predicted"/>
<dbReference type="InterPro" id="IPR043722">
    <property type="entry name" value="DUF5663"/>
</dbReference>
<sequence>MNSDELIVELGIENYSPEQQQRVLDELNMLVGEAMLGHLNETQVTEYEAIINGNQEVIINWLNENDPDYQESIAYQQLAEGYEDDPDKVPADKVYASMAWLEKNNPNLSETVETIKATLKSRLASRK</sequence>
<reference evidence="1" key="1">
    <citation type="submission" date="2019-01" db="EMBL/GenBank/DDBJ databases">
        <title>Genomic signatures and co-occurrence patterns of the ultra-small Saccharimodia (Patescibacteria phylum) suggest a symbiotic lifestyle.</title>
        <authorList>
            <person name="Lemos L."/>
            <person name="Medeiros J."/>
            <person name="Andreote F."/>
            <person name="Fernandes G."/>
            <person name="Varani A."/>
            <person name="Oliveira G."/>
            <person name="Pylro V."/>
        </authorList>
    </citation>
    <scope>NUCLEOTIDE SEQUENCE [LARGE SCALE GENOMIC DNA]</scope>
    <source>
        <strain evidence="1">AMD02</strain>
    </source>
</reference>
<dbReference type="Pfam" id="PF18908">
    <property type="entry name" value="DUF5663"/>
    <property type="match status" value="1"/>
</dbReference>
<evidence type="ECO:0000313" key="2">
    <source>
        <dbReference type="Proteomes" id="UP000289257"/>
    </source>
</evidence>
<keyword evidence="2" id="KW-1185">Reference proteome</keyword>
<gene>
    <name evidence="1" type="ORF">EOT05_02180</name>
</gene>
<organism evidence="1 2">
    <name type="scientific">Candidatus Microsaccharimonas sossegonensis</name>
    <dbReference type="NCBI Taxonomy" id="2506948"/>
    <lineage>
        <taxon>Bacteria</taxon>
        <taxon>Candidatus Saccharimonadota</taxon>
        <taxon>Candidatus Saccharimonadia</taxon>
        <taxon>Candidatus Saccharimonadales</taxon>
        <taxon>Candidatus Saccharimonadaceae</taxon>
        <taxon>Candidatus Microsaccharimonas</taxon>
    </lineage>
</organism>
<name>A0A4Q0AHQ0_9BACT</name>
<evidence type="ECO:0000313" key="1">
    <source>
        <dbReference type="EMBL" id="RWZ78536.1"/>
    </source>
</evidence>
<protein>
    <submittedName>
        <fullName evidence="1">Uncharacterized protein</fullName>
    </submittedName>
</protein>
<comment type="caution">
    <text evidence="1">The sequence shown here is derived from an EMBL/GenBank/DDBJ whole genome shotgun (WGS) entry which is preliminary data.</text>
</comment>